<dbReference type="Proteomes" id="UP001501842">
    <property type="component" value="Unassembled WGS sequence"/>
</dbReference>
<gene>
    <name evidence="1" type="ORF">GCM10010439_66130</name>
</gene>
<evidence type="ECO:0000313" key="2">
    <source>
        <dbReference type="Proteomes" id="UP001501842"/>
    </source>
</evidence>
<dbReference type="PROSITE" id="PS51257">
    <property type="entry name" value="PROKAR_LIPOPROTEIN"/>
    <property type="match status" value="1"/>
</dbReference>
<evidence type="ECO:0000313" key="1">
    <source>
        <dbReference type="EMBL" id="GAA2737170.1"/>
    </source>
</evidence>
<proteinExistence type="predicted"/>
<name>A0ABN3UU91_9ACTN</name>
<protein>
    <submittedName>
        <fullName evidence="1">Uncharacterized protein</fullName>
    </submittedName>
</protein>
<keyword evidence="2" id="KW-1185">Reference proteome</keyword>
<dbReference type="EMBL" id="BAAATZ010000034">
    <property type="protein sequence ID" value="GAA2737170.1"/>
    <property type="molecule type" value="Genomic_DNA"/>
</dbReference>
<accession>A0ABN3UU91</accession>
<comment type="caution">
    <text evidence="1">The sequence shown here is derived from an EMBL/GenBank/DDBJ whole genome shotgun (WGS) entry which is preliminary data.</text>
</comment>
<dbReference type="RefSeq" id="WP_344456709.1">
    <property type="nucleotide sequence ID" value="NZ_BAAATZ010000034.1"/>
</dbReference>
<sequence length="146" mass="15154">MIKSTGAGLCLLVVLAGCGEGTTIPNAQTPRPNFTGSVKPANPTQTVTVAAKTVTVNPPVRQDVRVDAECSVEGELGRTMAGRMARCVKRSGDTAARWVLDVGSQPDGTVKPGRACPAPGALGTDGYRSYRCLPEQEGGSAVWRAQ</sequence>
<organism evidence="1 2">
    <name type="scientific">Actinocorallia aurantiaca</name>
    <dbReference type="NCBI Taxonomy" id="46204"/>
    <lineage>
        <taxon>Bacteria</taxon>
        <taxon>Bacillati</taxon>
        <taxon>Actinomycetota</taxon>
        <taxon>Actinomycetes</taxon>
        <taxon>Streptosporangiales</taxon>
        <taxon>Thermomonosporaceae</taxon>
        <taxon>Actinocorallia</taxon>
    </lineage>
</organism>
<reference evidence="1 2" key="1">
    <citation type="journal article" date="2019" name="Int. J. Syst. Evol. Microbiol.">
        <title>The Global Catalogue of Microorganisms (GCM) 10K type strain sequencing project: providing services to taxonomists for standard genome sequencing and annotation.</title>
        <authorList>
            <consortium name="The Broad Institute Genomics Platform"/>
            <consortium name="The Broad Institute Genome Sequencing Center for Infectious Disease"/>
            <person name="Wu L."/>
            <person name="Ma J."/>
        </authorList>
    </citation>
    <scope>NUCLEOTIDE SEQUENCE [LARGE SCALE GENOMIC DNA]</scope>
    <source>
        <strain evidence="1 2">JCM 8201</strain>
    </source>
</reference>